<name>A0A8H7EUE8_9FUNG</name>
<evidence type="ECO:0000256" key="6">
    <source>
        <dbReference type="ARBA" id="ARBA00022853"/>
    </source>
</evidence>
<dbReference type="GO" id="GO:0006281">
    <property type="term" value="P:DNA repair"/>
    <property type="evidence" value="ECO:0007669"/>
    <property type="project" value="UniProtKB-KW"/>
</dbReference>
<evidence type="ECO:0000256" key="5">
    <source>
        <dbReference type="ARBA" id="ARBA00022763"/>
    </source>
</evidence>
<keyword evidence="4" id="KW-0677">Repeat</keyword>
<feature type="compositionally biased region" description="Polar residues" evidence="10">
    <location>
        <begin position="469"/>
        <end position="478"/>
    </location>
</feature>
<evidence type="ECO:0000256" key="2">
    <source>
        <dbReference type="ARBA" id="ARBA00007306"/>
    </source>
</evidence>
<feature type="region of interest" description="Disordered" evidence="10">
    <location>
        <begin position="460"/>
        <end position="495"/>
    </location>
</feature>
<reference evidence="12" key="1">
    <citation type="submission" date="2020-01" db="EMBL/GenBank/DDBJ databases">
        <title>Genome Sequencing of Three Apophysomyces-Like Fungal Strains Confirms a Novel Fungal Genus in the Mucoromycota with divergent Burkholderia-like Endosymbiotic Bacteria.</title>
        <authorList>
            <person name="Stajich J.E."/>
            <person name="Macias A.M."/>
            <person name="Carter-House D."/>
            <person name="Lovett B."/>
            <person name="Kasson L.R."/>
            <person name="Berry K."/>
            <person name="Grigoriev I."/>
            <person name="Chang Y."/>
            <person name="Spatafora J."/>
            <person name="Kasson M.T."/>
        </authorList>
    </citation>
    <scope>NUCLEOTIDE SEQUENCE</scope>
    <source>
        <strain evidence="12">NRRL A-21654</strain>
    </source>
</reference>
<comment type="caution">
    <text evidence="12">The sequence shown here is derived from an EMBL/GenBank/DDBJ whole genome shotgun (WGS) entry which is preliminary data.</text>
</comment>
<dbReference type="GO" id="GO:0006335">
    <property type="term" value="P:DNA replication-dependent chromatin assembly"/>
    <property type="evidence" value="ECO:0007669"/>
    <property type="project" value="InterPro"/>
</dbReference>
<dbReference type="GO" id="GO:0033186">
    <property type="term" value="C:CAF-1 complex"/>
    <property type="evidence" value="ECO:0007669"/>
    <property type="project" value="TreeGrafter"/>
</dbReference>
<keyword evidence="13" id="KW-1185">Reference proteome</keyword>
<feature type="repeat" description="WD" evidence="9">
    <location>
        <begin position="74"/>
        <end position="115"/>
    </location>
</feature>
<feature type="region of interest" description="Disordered" evidence="10">
    <location>
        <begin position="420"/>
        <end position="445"/>
    </location>
</feature>
<dbReference type="OrthoDB" id="71227at2759"/>
<feature type="domain" description="CAF1B/HIR1 beta-propeller" evidence="11">
    <location>
        <begin position="2"/>
        <end position="409"/>
    </location>
</feature>
<dbReference type="InterPro" id="IPR001680">
    <property type="entry name" value="WD40_rpt"/>
</dbReference>
<feature type="region of interest" description="Disordered" evidence="10">
    <location>
        <begin position="42"/>
        <end position="63"/>
    </location>
</feature>
<organism evidence="12 13">
    <name type="scientific">Apophysomyces ossiformis</name>
    <dbReference type="NCBI Taxonomy" id="679940"/>
    <lineage>
        <taxon>Eukaryota</taxon>
        <taxon>Fungi</taxon>
        <taxon>Fungi incertae sedis</taxon>
        <taxon>Mucoromycota</taxon>
        <taxon>Mucoromycotina</taxon>
        <taxon>Mucoromycetes</taxon>
        <taxon>Mucorales</taxon>
        <taxon>Mucorineae</taxon>
        <taxon>Mucoraceae</taxon>
        <taxon>Apophysomyces</taxon>
    </lineage>
</organism>
<dbReference type="InterPro" id="IPR055410">
    <property type="entry name" value="Beta-prop_CAF1B_HIR1"/>
</dbReference>
<dbReference type="PANTHER" id="PTHR15271:SF4">
    <property type="entry name" value="CHROMATIN ASSEMBLY FACTOR 1 SUBUNIT B"/>
    <property type="match status" value="1"/>
</dbReference>
<evidence type="ECO:0000256" key="3">
    <source>
        <dbReference type="ARBA" id="ARBA00022574"/>
    </source>
</evidence>
<comment type="subcellular location">
    <subcellularLocation>
        <location evidence="1">Nucleus</location>
    </subcellularLocation>
</comment>
<keyword evidence="7" id="KW-0234">DNA repair</keyword>
<keyword evidence="5" id="KW-0227">DNA damage</keyword>
<sequence length="495" mass="55059">MIAKTLEINWHDGQAVYSIDFSPDGLRYATAGADSSIRIWSVKTPTETQPTTKGKANTKNPNSSPVNVDYLSELKRHTAPVNVVRFSPNGEYLASAGDDTSIILWKLSNVKESTFGKEYGDFEKETWSMVQMFYGHNKEIYDLSWSPCGQYFITGSIDNTARVWSITERKSIHVFADHTHYVQGVAWDPLGQYVATQSSDRSVAVYKCRQGTNGGLRFGSLRKHHKLDKKRILNATKQSAATPDISESATGSYRILSFSPDGALLITPAGLYKDSDEPGTMEEQVSSDQEEFRNCAYVYPRNALLKHPIAYSNEYPKPSIAVRWSRVLYRKQGQEKSSLFVLPYRLVYVIATQDAIYVYDTQQARPLCVISGMHYASITDATWSPDGTILMFSSADGYCSAVVFADGELGEIYENVTETAPDVEMSEASEAPQPKPKPEQPNITLPDMLLVTSTKKRISPHTVVADDNPSVTPVTSTNTKKRRITPTLISAPIPR</sequence>
<dbReference type="InterPro" id="IPR015943">
    <property type="entry name" value="WD40/YVTN_repeat-like_dom_sf"/>
</dbReference>
<keyword evidence="8" id="KW-0539">Nucleus</keyword>
<evidence type="ECO:0000256" key="8">
    <source>
        <dbReference type="ARBA" id="ARBA00023242"/>
    </source>
</evidence>
<feature type="repeat" description="WD" evidence="9">
    <location>
        <begin position="16"/>
        <end position="50"/>
    </location>
</feature>
<comment type="similarity">
    <text evidence="2">Belongs to the WD repeat HIR1 family.</text>
</comment>
<evidence type="ECO:0000313" key="13">
    <source>
        <dbReference type="Proteomes" id="UP000605846"/>
    </source>
</evidence>
<evidence type="ECO:0000313" key="12">
    <source>
        <dbReference type="EMBL" id="KAF7731912.1"/>
    </source>
</evidence>
<protein>
    <recommendedName>
        <fullName evidence="11">CAF1B/HIR1 beta-propeller domain-containing protein</fullName>
    </recommendedName>
</protein>
<dbReference type="PROSITE" id="PS50294">
    <property type="entry name" value="WD_REPEATS_REGION"/>
    <property type="match status" value="3"/>
</dbReference>
<dbReference type="GO" id="GO:0005634">
    <property type="term" value="C:nucleus"/>
    <property type="evidence" value="ECO:0007669"/>
    <property type="project" value="UniProtKB-SubCell"/>
</dbReference>
<keyword evidence="3 9" id="KW-0853">WD repeat</keyword>
<proteinExistence type="inferred from homology"/>
<dbReference type="PROSITE" id="PS50082">
    <property type="entry name" value="WD_REPEATS_2"/>
    <property type="match status" value="4"/>
</dbReference>
<accession>A0A8H7EUE8</accession>
<dbReference type="PANTHER" id="PTHR15271">
    <property type="entry name" value="CHROMATIN ASSEMBLY FACTOR 1 SUBUNIT B"/>
    <property type="match status" value="1"/>
</dbReference>
<dbReference type="InterPro" id="IPR045145">
    <property type="entry name" value="PTHR15271"/>
</dbReference>
<feature type="compositionally biased region" description="Polar residues" evidence="10">
    <location>
        <begin position="43"/>
        <end position="63"/>
    </location>
</feature>
<evidence type="ECO:0000256" key="4">
    <source>
        <dbReference type="ARBA" id="ARBA00022737"/>
    </source>
</evidence>
<evidence type="ECO:0000259" key="11">
    <source>
        <dbReference type="Pfam" id="PF24105"/>
    </source>
</evidence>
<dbReference type="CDD" id="cd00200">
    <property type="entry name" value="WD40"/>
    <property type="match status" value="1"/>
</dbReference>
<dbReference type="Pfam" id="PF24105">
    <property type="entry name" value="Beta-prop_CAF1B_HIR1"/>
    <property type="match status" value="1"/>
</dbReference>
<dbReference type="Gene3D" id="2.130.10.10">
    <property type="entry name" value="YVTN repeat-like/Quinoprotein amine dehydrogenase"/>
    <property type="match status" value="2"/>
</dbReference>
<dbReference type="GO" id="GO:0006334">
    <property type="term" value="P:nucleosome assembly"/>
    <property type="evidence" value="ECO:0007669"/>
    <property type="project" value="TreeGrafter"/>
</dbReference>
<dbReference type="InterPro" id="IPR036322">
    <property type="entry name" value="WD40_repeat_dom_sf"/>
</dbReference>
<evidence type="ECO:0000256" key="7">
    <source>
        <dbReference type="ARBA" id="ARBA00023204"/>
    </source>
</evidence>
<evidence type="ECO:0000256" key="9">
    <source>
        <dbReference type="PROSITE-ProRule" id="PRU00221"/>
    </source>
</evidence>
<keyword evidence="6" id="KW-0156">Chromatin regulator</keyword>
<feature type="repeat" description="WD" evidence="9">
    <location>
        <begin position="175"/>
        <end position="207"/>
    </location>
</feature>
<feature type="repeat" description="WD" evidence="9">
    <location>
        <begin position="133"/>
        <end position="174"/>
    </location>
</feature>
<evidence type="ECO:0000256" key="10">
    <source>
        <dbReference type="SAM" id="MobiDB-lite"/>
    </source>
</evidence>
<dbReference type="Proteomes" id="UP000605846">
    <property type="component" value="Unassembled WGS sequence"/>
</dbReference>
<dbReference type="SUPFAM" id="SSF50978">
    <property type="entry name" value="WD40 repeat-like"/>
    <property type="match status" value="1"/>
</dbReference>
<evidence type="ECO:0000256" key="1">
    <source>
        <dbReference type="ARBA" id="ARBA00004123"/>
    </source>
</evidence>
<dbReference type="AlphaFoldDB" id="A0A8H7EUE8"/>
<dbReference type="SMART" id="SM00320">
    <property type="entry name" value="WD40"/>
    <property type="match status" value="5"/>
</dbReference>
<dbReference type="EMBL" id="JABAYA010000006">
    <property type="protein sequence ID" value="KAF7731912.1"/>
    <property type="molecule type" value="Genomic_DNA"/>
</dbReference>
<gene>
    <name evidence="12" type="ORF">EC973_007743</name>
</gene>